<dbReference type="CDD" id="cd00531">
    <property type="entry name" value="NTF2_like"/>
    <property type="match status" value="1"/>
</dbReference>
<evidence type="ECO:0000313" key="3">
    <source>
        <dbReference type="Proteomes" id="UP000663791"/>
    </source>
</evidence>
<dbReference type="Gene3D" id="3.10.450.50">
    <property type="match status" value="1"/>
</dbReference>
<dbReference type="SUPFAM" id="SSF54427">
    <property type="entry name" value="NTF2-like"/>
    <property type="match status" value="1"/>
</dbReference>
<accession>A0A938Y3L5</accession>
<evidence type="ECO:0000313" key="2">
    <source>
        <dbReference type="EMBL" id="MBM9458615.1"/>
    </source>
</evidence>
<dbReference type="EMBL" id="JAERTX010000001">
    <property type="protein sequence ID" value="MBM9458615.1"/>
    <property type="molecule type" value="Genomic_DNA"/>
</dbReference>
<organism evidence="2 3">
    <name type="scientific">Nocardioides faecalis</name>
    <dbReference type="NCBI Taxonomy" id="2803858"/>
    <lineage>
        <taxon>Bacteria</taxon>
        <taxon>Bacillati</taxon>
        <taxon>Actinomycetota</taxon>
        <taxon>Actinomycetes</taxon>
        <taxon>Propionibacteriales</taxon>
        <taxon>Nocardioidaceae</taxon>
        <taxon>Nocardioides</taxon>
    </lineage>
</organism>
<dbReference type="Pfam" id="PF13577">
    <property type="entry name" value="SnoaL_4"/>
    <property type="match status" value="1"/>
</dbReference>
<dbReference type="Proteomes" id="UP000663791">
    <property type="component" value="Unassembled WGS sequence"/>
</dbReference>
<sequence>MTPSPLDDITAISRLKYRYLRTLDTKQWDEFADCFAPDATADYNGLAFEDPAALVDYMRTNMGPGVLTMHHVHHPEIDVDAEAPDRASAQWYLHDKVIVDEFRFALEGGAIYTDRYVRTEQGWRIQHTGYRRTYELTWSLDDPAGIKVSGPGAHTHV</sequence>
<reference evidence="2" key="1">
    <citation type="submission" date="2021-01" db="EMBL/GenBank/DDBJ databases">
        <title>Novel species in genus Nocardioides.</title>
        <authorList>
            <person name="Zhang G."/>
        </authorList>
    </citation>
    <scope>NUCLEOTIDE SEQUENCE</scope>
    <source>
        <strain evidence="2">Zg-536</strain>
    </source>
</reference>
<comment type="caution">
    <text evidence="2">The sequence shown here is derived from an EMBL/GenBank/DDBJ whole genome shotgun (WGS) entry which is preliminary data.</text>
</comment>
<proteinExistence type="predicted"/>
<protein>
    <submittedName>
        <fullName evidence="2">Nuclear transport factor 2 family protein</fullName>
    </submittedName>
</protein>
<dbReference type="AlphaFoldDB" id="A0A938Y3L5"/>
<dbReference type="InterPro" id="IPR037401">
    <property type="entry name" value="SnoaL-like"/>
</dbReference>
<name>A0A938Y3L5_9ACTN</name>
<dbReference type="RefSeq" id="WP_205289902.1">
    <property type="nucleotide sequence ID" value="NZ_CP074406.1"/>
</dbReference>
<gene>
    <name evidence="2" type="ORF">JK386_01735</name>
</gene>
<feature type="domain" description="SnoaL-like" evidence="1">
    <location>
        <begin position="6"/>
        <end position="127"/>
    </location>
</feature>
<dbReference type="InterPro" id="IPR032710">
    <property type="entry name" value="NTF2-like_dom_sf"/>
</dbReference>
<keyword evidence="3" id="KW-1185">Reference proteome</keyword>
<evidence type="ECO:0000259" key="1">
    <source>
        <dbReference type="Pfam" id="PF13577"/>
    </source>
</evidence>